<evidence type="ECO:0000256" key="4">
    <source>
        <dbReference type="ARBA" id="ARBA00023136"/>
    </source>
</evidence>
<dbReference type="Pfam" id="PF01217">
    <property type="entry name" value="Clat_adaptor_s"/>
    <property type="match status" value="1"/>
</dbReference>
<comment type="subcellular location">
    <subcellularLocation>
        <location evidence="1">Endomembrane system</location>
    </subcellularLocation>
</comment>
<sequence>MISAIFILDNELETIVSRVYREDVSRTIISVFASKIHKETHLRNPILTIGSTSFIHWKSNQLWYVVVTRHNSDAAYILTFLESFVSNLESLVGPGNDSIIINKFPIYQILDKIIDHGFVVTLDLKKVVEELDLRITKSLEGGYKKGYTFTEVCDIGRAEVDISNVGEGWILLEVVEHLCNDGDGIFGEIMAISKKPAVIKLHIETEKYASVISNFNLDNIELEEDVTPVLNYHIPDFGEFVLLTGARERLDKDTSRVRVRVSTKAPLQNVVLKIPSSDGCKEIAREQIDKSWAVEEMINDSDNVTKLPVILEFMLDKGISGFKVNFDDRDSSSMKGVRYKTKGKFELFLNEN</sequence>
<feature type="domain" description="AP complex mu/sigma subunit" evidence="5">
    <location>
        <begin position="1"/>
        <end position="134"/>
    </location>
</feature>
<comment type="caution">
    <text evidence="6">The sequence shown here is derived from an EMBL/GenBank/DDBJ whole genome shotgun (WGS) entry which is preliminary data.</text>
</comment>
<protein>
    <recommendedName>
        <fullName evidence="5">AP complex mu/sigma subunit domain-containing protein</fullName>
    </recommendedName>
</protein>
<dbReference type="GO" id="GO:0016192">
    <property type="term" value="P:vesicle-mediated transport"/>
    <property type="evidence" value="ECO:0007669"/>
    <property type="project" value="InterPro"/>
</dbReference>
<dbReference type="InterPro" id="IPR001392">
    <property type="entry name" value="Clathrin_mu"/>
</dbReference>
<evidence type="ECO:0000313" key="7">
    <source>
        <dbReference type="Proteomes" id="UP000029867"/>
    </source>
</evidence>
<dbReference type="Gene3D" id="3.30.450.60">
    <property type="match status" value="1"/>
</dbReference>
<dbReference type="FunFam" id="3.30.450.60:FF:000002">
    <property type="entry name" value="AP-2 complex subunit mu, putative"/>
    <property type="match status" value="1"/>
</dbReference>
<evidence type="ECO:0000256" key="1">
    <source>
        <dbReference type="ARBA" id="ARBA00004308"/>
    </source>
</evidence>
<dbReference type="SUPFAM" id="SSF64356">
    <property type="entry name" value="SNARE-like"/>
    <property type="match status" value="1"/>
</dbReference>
<proteinExistence type="predicted"/>
<dbReference type="GO" id="GO:0012505">
    <property type="term" value="C:endomembrane system"/>
    <property type="evidence" value="ECO:0007669"/>
    <property type="project" value="UniProtKB-SubCell"/>
</dbReference>
<dbReference type="VEuPathDB" id="FungiDB:C5L36_0D03720"/>
<keyword evidence="2" id="KW-0813">Transport</keyword>
<gene>
    <name evidence="6" type="ORF">JL09_g4015</name>
</gene>
<dbReference type="HOGENOM" id="CLU_787687_0_0_1"/>
<dbReference type="AlphaFoldDB" id="A0A099NY33"/>
<dbReference type="GO" id="GO:0006886">
    <property type="term" value="P:intracellular protein transport"/>
    <property type="evidence" value="ECO:0007669"/>
    <property type="project" value="InterPro"/>
</dbReference>
<evidence type="ECO:0000313" key="6">
    <source>
        <dbReference type="EMBL" id="KGK36832.1"/>
    </source>
</evidence>
<dbReference type="GO" id="GO:0030131">
    <property type="term" value="C:clathrin adaptor complex"/>
    <property type="evidence" value="ECO:0007669"/>
    <property type="project" value="InterPro"/>
</dbReference>
<accession>A0A099NY33</accession>
<dbReference type="EMBL" id="JQFK01000052">
    <property type="protein sequence ID" value="KGK36832.1"/>
    <property type="molecule type" value="Genomic_DNA"/>
</dbReference>
<dbReference type="PRINTS" id="PR00314">
    <property type="entry name" value="CLATHRINADPT"/>
</dbReference>
<evidence type="ECO:0000256" key="2">
    <source>
        <dbReference type="ARBA" id="ARBA00022448"/>
    </source>
</evidence>
<dbReference type="InterPro" id="IPR022775">
    <property type="entry name" value="AP_mu_sigma_su"/>
</dbReference>
<evidence type="ECO:0000259" key="5">
    <source>
        <dbReference type="Pfam" id="PF01217"/>
    </source>
</evidence>
<dbReference type="InterPro" id="IPR011012">
    <property type="entry name" value="Longin-like_dom_sf"/>
</dbReference>
<dbReference type="Proteomes" id="UP000029867">
    <property type="component" value="Unassembled WGS sequence"/>
</dbReference>
<reference evidence="7" key="1">
    <citation type="journal article" date="2014" name="Microb. Cell Fact.">
        <title>Exploiting Issatchenkia orientalis SD108 for succinic acid production.</title>
        <authorList>
            <person name="Xiao H."/>
            <person name="Shao Z."/>
            <person name="Jiang Y."/>
            <person name="Dole S."/>
            <person name="Zhao H."/>
        </authorList>
    </citation>
    <scope>NUCLEOTIDE SEQUENCE [LARGE SCALE GENOMIC DNA]</scope>
    <source>
        <strain evidence="7">SD108</strain>
    </source>
</reference>
<evidence type="ECO:0000256" key="3">
    <source>
        <dbReference type="ARBA" id="ARBA00022927"/>
    </source>
</evidence>
<organism evidence="6 7">
    <name type="scientific">Pichia kudriavzevii</name>
    <name type="common">Yeast</name>
    <name type="synonym">Issatchenkia orientalis</name>
    <dbReference type="NCBI Taxonomy" id="4909"/>
    <lineage>
        <taxon>Eukaryota</taxon>
        <taxon>Fungi</taxon>
        <taxon>Dikarya</taxon>
        <taxon>Ascomycota</taxon>
        <taxon>Saccharomycotina</taxon>
        <taxon>Pichiomycetes</taxon>
        <taxon>Pichiales</taxon>
        <taxon>Pichiaceae</taxon>
        <taxon>Pichia</taxon>
    </lineage>
</organism>
<keyword evidence="3" id="KW-0653">Protein transport</keyword>
<keyword evidence="4" id="KW-0472">Membrane</keyword>
<dbReference type="eggNOG" id="KOG0938">
    <property type="taxonomic scope" value="Eukaryota"/>
</dbReference>
<name>A0A099NY33_PICKU</name>